<dbReference type="AlphaFoldDB" id="A0A3Q1JDQ1"/>
<accession>A0A3Q1JDQ1</accession>
<proteinExistence type="predicted"/>
<dbReference type="PANTHER" id="PTHR33820:SF4">
    <property type="entry name" value="COILED-COIL DOMAIN-CONTAINING PROTEIN 17"/>
    <property type="match status" value="1"/>
</dbReference>
<evidence type="ECO:0000313" key="2">
    <source>
        <dbReference type="Proteomes" id="UP000265040"/>
    </source>
</evidence>
<evidence type="ECO:0000313" key="1">
    <source>
        <dbReference type="Ensembl" id="ENSATEP00000031150.2"/>
    </source>
</evidence>
<dbReference type="GeneTree" id="ENSGT00940000167241"/>
<reference evidence="1" key="2">
    <citation type="submission" date="2025-08" db="UniProtKB">
        <authorList>
            <consortium name="Ensembl"/>
        </authorList>
    </citation>
    <scope>IDENTIFICATION</scope>
</reference>
<dbReference type="InterPro" id="IPR038800">
    <property type="entry name" value="CCDC17"/>
</dbReference>
<dbReference type="OrthoDB" id="289416at2759"/>
<dbReference type="Proteomes" id="UP000265040">
    <property type="component" value="Chromosome 4"/>
</dbReference>
<dbReference type="InParanoid" id="A0A3Q1JDQ1"/>
<name>A0A3Q1JDQ1_ANATE</name>
<reference evidence="1" key="1">
    <citation type="submission" date="2021-04" db="EMBL/GenBank/DDBJ databases">
        <authorList>
            <consortium name="Wellcome Sanger Institute Data Sharing"/>
        </authorList>
    </citation>
    <scope>NUCLEOTIDE SEQUENCE [LARGE SCALE GENOMIC DNA]</scope>
</reference>
<evidence type="ECO:0008006" key="3">
    <source>
        <dbReference type="Google" id="ProtNLM"/>
    </source>
</evidence>
<sequence length="333" mass="37903">MCVCLLELIHQVSVLSEQSNANHLQSLLMELREQEERNEETLALRHAYMQSGGSDPAIVAQMIDLQAEAQSLEKNQPAAARGPSWELLAVEEENQRLEKEIHRFQLARERHRNYEGWRVWFYAPHLRSFSSPFERRMMDPLDSLGPSPYDPEAGFVVFFDLVTGVDASQKVLRLVTALYSEGHEIRPPTSTPPVQCQLGEPYPHSPGNYALLSVKQPVTRIQPSPSLCLVVEVQTAKDLDVYNQEVFKLVACGWTQLELFDQYNQLRSGYWRLPVRSLPVRPSLNLPQLNSLPQVGHMELCVRLVNGRNEDAQTQVKPELNTSSRYKYLAVVG</sequence>
<protein>
    <recommendedName>
        <fullName evidence="3">Coiled-coil domain containing 17</fullName>
    </recommendedName>
</protein>
<dbReference type="Ensembl" id="ENSATET00000031613.2">
    <property type="protein sequence ID" value="ENSATEP00000031150.2"/>
    <property type="gene ID" value="ENSATEG00000021474.2"/>
</dbReference>
<keyword evidence="2" id="KW-1185">Reference proteome</keyword>
<dbReference type="PANTHER" id="PTHR33820">
    <property type="entry name" value="COILED-COIL DOMAIN-CONTAINING PROTEIN 17"/>
    <property type="match status" value="1"/>
</dbReference>
<reference evidence="1" key="3">
    <citation type="submission" date="2025-09" db="UniProtKB">
        <authorList>
            <consortium name="Ensembl"/>
        </authorList>
    </citation>
    <scope>IDENTIFICATION</scope>
</reference>
<organism evidence="1 2">
    <name type="scientific">Anabas testudineus</name>
    <name type="common">Climbing perch</name>
    <name type="synonym">Anthias testudineus</name>
    <dbReference type="NCBI Taxonomy" id="64144"/>
    <lineage>
        <taxon>Eukaryota</taxon>
        <taxon>Metazoa</taxon>
        <taxon>Chordata</taxon>
        <taxon>Craniata</taxon>
        <taxon>Vertebrata</taxon>
        <taxon>Euteleostomi</taxon>
        <taxon>Actinopterygii</taxon>
        <taxon>Neopterygii</taxon>
        <taxon>Teleostei</taxon>
        <taxon>Neoteleostei</taxon>
        <taxon>Acanthomorphata</taxon>
        <taxon>Anabantaria</taxon>
        <taxon>Anabantiformes</taxon>
        <taxon>Anabantoidei</taxon>
        <taxon>Anabantidae</taxon>
        <taxon>Anabas</taxon>
    </lineage>
</organism>